<dbReference type="InterPro" id="IPR013094">
    <property type="entry name" value="AB_hydrolase_3"/>
</dbReference>
<dbReference type="Proteomes" id="UP000663889">
    <property type="component" value="Unassembled WGS sequence"/>
</dbReference>
<organism evidence="3 4">
    <name type="scientific">Rotaria sordida</name>
    <dbReference type="NCBI Taxonomy" id="392033"/>
    <lineage>
        <taxon>Eukaryota</taxon>
        <taxon>Metazoa</taxon>
        <taxon>Spiralia</taxon>
        <taxon>Gnathifera</taxon>
        <taxon>Rotifera</taxon>
        <taxon>Eurotatoria</taxon>
        <taxon>Bdelloidea</taxon>
        <taxon>Philodinida</taxon>
        <taxon>Philodinidae</taxon>
        <taxon>Rotaria</taxon>
    </lineage>
</organism>
<sequence>MGDVDAYSGFECHLSRLFNVSLLHLEYRLVPEHPLPAAVDDTLVLYQALLRDGISSSRLLIMGDSAGGGLTLLTVQALLARHLPIPHAVICVSPWADFSSSGESYIRNRLTDVMLHLEGISWGIERVLARLYFSTISKHRFCIKYQHV</sequence>
<dbReference type="PANTHER" id="PTHR48081">
    <property type="entry name" value="AB HYDROLASE SUPERFAMILY PROTEIN C4A8.06C"/>
    <property type="match status" value="1"/>
</dbReference>
<accession>A0A815KS23</accession>
<evidence type="ECO:0000256" key="1">
    <source>
        <dbReference type="ARBA" id="ARBA00022801"/>
    </source>
</evidence>
<feature type="domain" description="Alpha/beta hydrolase fold-3" evidence="2">
    <location>
        <begin position="2"/>
        <end position="128"/>
    </location>
</feature>
<dbReference type="InterPro" id="IPR029058">
    <property type="entry name" value="AB_hydrolase_fold"/>
</dbReference>
<dbReference type="PANTHER" id="PTHR48081:SF30">
    <property type="entry name" value="ACETYL-HYDROLASE LIPR-RELATED"/>
    <property type="match status" value="1"/>
</dbReference>
<keyword evidence="1" id="KW-0378">Hydrolase</keyword>
<evidence type="ECO:0000313" key="4">
    <source>
        <dbReference type="Proteomes" id="UP000663889"/>
    </source>
</evidence>
<protein>
    <recommendedName>
        <fullName evidence="2">Alpha/beta hydrolase fold-3 domain-containing protein</fullName>
    </recommendedName>
</protein>
<dbReference type="Pfam" id="PF07859">
    <property type="entry name" value="Abhydrolase_3"/>
    <property type="match status" value="1"/>
</dbReference>
<dbReference type="SUPFAM" id="SSF53474">
    <property type="entry name" value="alpha/beta-Hydrolases"/>
    <property type="match status" value="1"/>
</dbReference>
<gene>
    <name evidence="3" type="ORF">SEV965_LOCUS31402</name>
</gene>
<evidence type="ECO:0000259" key="2">
    <source>
        <dbReference type="Pfam" id="PF07859"/>
    </source>
</evidence>
<dbReference type="InterPro" id="IPR050300">
    <property type="entry name" value="GDXG_lipolytic_enzyme"/>
</dbReference>
<dbReference type="EMBL" id="CAJNOU010003614">
    <property type="protein sequence ID" value="CAF1400185.1"/>
    <property type="molecule type" value="Genomic_DNA"/>
</dbReference>
<evidence type="ECO:0000313" key="3">
    <source>
        <dbReference type="EMBL" id="CAF1400185.1"/>
    </source>
</evidence>
<comment type="caution">
    <text evidence="3">The sequence shown here is derived from an EMBL/GenBank/DDBJ whole genome shotgun (WGS) entry which is preliminary data.</text>
</comment>
<dbReference type="AlphaFoldDB" id="A0A815KS23"/>
<reference evidence="3" key="1">
    <citation type="submission" date="2021-02" db="EMBL/GenBank/DDBJ databases">
        <authorList>
            <person name="Nowell W R."/>
        </authorList>
    </citation>
    <scope>NUCLEOTIDE SEQUENCE</scope>
</reference>
<dbReference type="GO" id="GO:0004806">
    <property type="term" value="F:triacylglycerol lipase activity"/>
    <property type="evidence" value="ECO:0007669"/>
    <property type="project" value="TreeGrafter"/>
</dbReference>
<dbReference type="Gene3D" id="3.40.50.1820">
    <property type="entry name" value="alpha/beta hydrolase"/>
    <property type="match status" value="1"/>
</dbReference>
<name>A0A815KS23_9BILA</name>
<proteinExistence type="predicted"/>